<reference evidence="4 6" key="2">
    <citation type="submission" date="2018-06" db="EMBL/GenBank/DDBJ databases">
        <authorList>
            <consortium name="Pathogen Informatics"/>
            <person name="Doyle S."/>
        </authorList>
    </citation>
    <scope>NUCLEOTIDE SEQUENCE [LARGE SCALE GENOMIC DNA]</scope>
    <source>
        <strain evidence="4 6">NCTC12388</strain>
    </source>
</reference>
<organism evidence="4 6">
    <name type="scientific">Legionella gratiana</name>
    <dbReference type="NCBI Taxonomy" id="45066"/>
    <lineage>
        <taxon>Bacteria</taxon>
        <taxon>Pseudomonadati</taxon>
        <taxon>Pseudomonadota</taxon>
        <taxon>Gammaproteobacteria</taxon>
        <taxon>Legionellales</taxon>
        <taxon>Legionellaceae</taxon>
        <taxon>Legionella</taxon>
    </lineage>
</organism>
<proteinExistence type="inferred from homology"/>
<reference evidence="3 5" key="1">
    <citation type="submission" date="2015-11" db="EMBL/GenBank/DDBJ databases">
        <title>Genomic analysis of 38 Legionella species identifies large and diverse effector repertoires.</title>
        <authorList>
            <person name="Burstein D."/>
            <person name="Amaro F."/>
            <person name="Zusman T."/>
            <person name="Lifshitz Z."/>
            <person name="Cohen O."/>
            <person name="Gilbert J.A."/>
            <person name="Pupko T."/>
            <person name="Shuman H.A."/>
            <person name="Segal G."/>
        </authorList>
    </citation>
    <scope>NUCLEOTIDE SEQUENCE [LARGE SCALE GENOMIC DNA]</scope>
    <source>
        <strain evidence="3 5">Lyon 8420412</strain>
    </source>
</reference>
<dbReference type="EMBL" id="UGOB01000001">
    <property type="protein sequence ID" value="STX46531.1"/>
    <property type="molecule type" value="Genomic_DNA"/>
</dbReference>
<gene>
    <name evidence="3" type="ORF">Lgra_1335</name>
    <name evidence="4" type="ORF">NCTC12388_03298</name>
</gene>
<keyword evidence="4" id="KW-0695">RNA-directed DNA polymerase</keyword>
<name>A0A378JHR4_9GAMM</name>
<dbReference type="Proteomes" id="UP000254476">
    <property type="component" value="Unassembled WGS sequence"/>
</dbReference>
<dbReference type="SUPFAM" id="SSF56672">
    <property type="entry name" value="DNA/RNA polymerases"/>
    <property type="match status" value="1"/>
</dbReference>
<dbReference type="PANTHER" id="PTHR34047">
    <property type="entry name" value="NUCLEAR INTRON MATURASE 1, MITOCHONDRIAL-RELATED"/>
    <property type="match status" value="1"/>
</dbReference>
<dbReference type="RefSeq" id="WP_058498716.1">
    <property type="nucleotide sequence ID" value="NZ_CAAAHW010000010.1"/>
</dbReference>
<dbReference type="EMBL" id="LNYE01000020">
    <property type="protein sequence ID" value="KTD11877.1"/>
    <property type="molecule type" value="Genomic_DNA"/>
</dbReference>
<dbReference type="STRING" id="45066.Lgra_1335"/>
<evidence type="ECO:0000313" key="4">
    <source>
        <dbReference type="EMBL" id="STX46531.1"/>
    </source>
</evidence>
<evidence type="ECO:0000313" key="5">
    <source>
        <dbReference type="Proteomes" id="UP000054691"/>
    </source>
</evidence>
<dbReference type="PROSITE" id="PS50878">
    <property type="entry name" value="RT_POL"/>
    <property type="match status" value="1"/>
</dbReference>
<evidence type="ECO:0000256" key="1">
    <source>
        <dbReference type="ARBA" id="ARBA00034120"/>
    </source>
</evidence>
<dbReference type="InterPro" id="IPR043502">
    <property type="entry name" value="DNA/RNA_pol_sf"/>
</dbReference>
<keyword evidence="4" id="KW-0548">Nucleotidyltransferase</keyword>
<feature type="domain" description="Reverse transcriptase" evidence="2">
    <location>
        <begin position="1"/>
        <end position="317"/>
    </location>
</feature>
<dbReference type="InterPro" id="IPR000477">
    <property type="entry name" value="RT_dom"/>
</dbReference>
<sequence>MNNEPLITELQDKTRCIQRISKLYNKLLKNNRIFEQDQAGISISDIYSDKKNVAKILIKALLNGTYQPMQYDERKVYINSKTRLIANYSFIDRLLLSILYDLFRERTQHLISSSVYSYISGRSAKQAIQAFCSYLKQAQTTNKQINVYVLRADITNYGGSIPADTQAIFWNYFYDILEKEVNDLKQRHYLRIVIEEALRPILRTEDNLPYQKILGIPVGSPLATLIYNLYLSELDEALTNIPNAFYARYSDDFIYAHTDIDQFKEGEARITAILEKLRLKCNQSKNQRFYLTHAGKPSIDSEQFMSSNRVELCGLIIFSDGTKTLKRSVMQKMLRRIKQRLINASPMLSHLNLEQKGQALCLIANNLLNEKSSFREPTIKRILKEVTNRGCLKQIDYLIALIIVELLTGIKGVRAFRQVSYATLRNEWHLISLCKEKNYWDQHKFSFRKNGVFTDDKDERFI</sequence>
<comment type="similarity">
    <text evidence="1">Belongs to the bacterial reverse transcriptase family.</text>
</comment>
<evidence type="ECO:0000313" key="6">
    <source>
        <dbReference type="Proteomes" id="UP000254476"/>
    </source>
</evidence>
<dbReference type="AlphaFoldDB" id="A0A378JHR4"/>
<dbReference type="OrthoDB" id="9793236at2"/>
<evidence type="ECO:0000313" key="3">
    <source>
        <dbReference type="EMBL" id="KTD11877.1"/>
    </source>
</evidence>
<protein>
    <submittedName>
        <fullName evidence="4">Retron-type reverse transcriptase</fullName>
    </submittedName>
    <submittedName>
        <fullName evidence="3">Reverse transcriptase (RNA-dependent DNA polymerase)</fullName>
    </submittedName>
</protein>
<evidence type="ECO:0000259" key="2">
    <source>
        <dbReference type="PROSITE" id="PS50878"/>
    </source>
</evidence>
<dbReference type="PANTHER" id="PTHR34047:SF8">
    <property type="entry name" value="PROTEIN YKFC"/>
    <property type="match status" value="1"/>
</dbReference>
<dbReference type="InterPro" id="IPR051083">
    <property type="entry name" value="GrpII_Intron_Splice-Mob/Def"/>
</dbReference>
<accession>A0A378JHR4</accession>
<keyword evidence="4" id="KW-0808">Transferase</keyword>
<keyword evidence="5" id="KW-1185">Reference proteome</keyword>
<dbReference type="GO" id="GO:0003964">
    <property type="term" value="F:RNA-directed DNA polymerase activity"/>
    <property type="evidence" value="ECO:0007669"/>
    <property type="project" value="UniProtKB-KW"/>
</dbReference>
<dbReference type="Proteomes" id="UP000054691">
    <property type="component" value="Unassembled WGS sequence"/>
</dbReference>
<dbReference type="Pfam" id="PF00078">
    <property type="entry name" value="RVT_1"/>
    <property type="match status" value="1"/>
</dbReference>